<protein>
    <recommendedName>
        <fullName evidence="2 11">Chaperone protein ClpB</fullName>
    </recommendedName>
</protein>
<dbReference type="GO" id="GO:0034605">
    <property type="term" value="P:cellular response to heat"/>
    <property type="evidence" value="ECO:0007669"/>
    <property type="project" value="TreeGrafter"/>
</dbReference>
<evidence type="ECO:0000256" key="10">
    <source>
        <dbReference type="RuleBase" id="RU004432"/>
    </source>
</evidence>
<dbReference type="InterPro" id="IPR050130">
    <property type="entry name" value="ClpA_ClpB"/>
</dbReference>
<keyword evidence="13" id="KW-0378">Hydrolase</keyword>
<dbReference type="SUPFAM" id="SSF52540">
    <property type="entry name" value="P-loop containing nucleoside triphosphate hydrolases"/>
    <property type="match status" value="2"/>
</dbReference>
<gene>
    <name evidence="11" type="primary">clpB</name>
    <name evidence="13" type="ORF">SAMN05661003_11322</name>
</gene>
<evidence type="ECO:0000256" key="11">
    <source>
        <dbReference type="RuleBase" id="RU362034"/>
    </source>
</evidence>
<dbReference type="PRINTS" id="PR00300">
    <property type="entry name" value="CLPPROTEASEA"/>
</dbReference>
<sequence length="883" mass="98998">MNMEKLTRNTQQALQQAQQLARQRQHAEIDCEHLLLALVQDTQGLAPRLLERAGLKPAGLLAALEQALAHRPQVQGRGVEESHLYASVRLQRLLERAEQEAGRLKDEYLSVEHLLLAAATEPKDSAFGQLIQRAGLDHAALLQALQQVRGHQRVTSDQPEGTYEALEKYGRDLVAAVRDGKLDPVIGRDEEIRRVIRILSRKTKNNPVLIGEPGVGKTAIVEGLAQRIVRGDVPDGMRDKTLFALDMGSLVAGAKYRGEFEERLKAVLSEIRNSEGRIILFIDELHTIVGAGKTEGAMDAGNMLKPMLARGELHCIGATTLDEYRQYIEKDAALERRFQPVMVEAPSVEDSISILRGLKERFEVHHGVQIQDQALVAAATLSQRYISDRFLPDKAIDLVDEACALIRTEMDSMPAAMDTAARRVMQLEIEAAALRKEKDAASKERLAAIQAELAEQKHIVDTFKAQWEIEKQSQRQIQQLREDIERLGRELAEAERHYDLNRAAELRHGRLPELEKKLQALEEENRERPDGQRLLHECVGPDEIAGIVARWTGIPLTRLLESERDKLLHLDQQLHARVIGQDEAVQRVSDAVIRARAGIKDPRRPMGSFLFLGPTGVGKTELARALAEALFDSEEQMVRIDMSEYMEKFSVSRLLGAPPGYVGYEEGGQLSEAVRRRPYAVVLFDEVEKAHPEVFNVLLQVLDDGRVTDSQGRTIDFKNTVIIMTSNLGAEFLLQDSGTEGQISPAARQAVEQRLQQAFRPEFLNRIDDTILFTPLTRGELRQIIDLQVADVQQRLSERRIRIQLDDSARDLICARAYDPHFGARPVKRFLQHELETRLGRAIIAGEIRDGSCVQVVAENGQLTLKIAWHDENPAPIQAAADQ</sequence>
<dbReference type="InterPro" id="IPR003959">
    <property type="entry name" value="ATPase_AAA_core"/>
</dbReference>
<keyword evidence="7 10" id="KW-0143">Chaperone</keyword>
<dbReference type="PANTHER" id="PTHR11638">
    <property type="entry name" value="ATP-DEPENDENT CLP PROTEASE"/>
    <property type="match status" value="1"/>
</dbReference>
<dbReference type="GO" id="GO:0042026">
    <property type="term" value="P:protein refolding"/>
    <property type="evidence" value="ECO:0007669"/>
    <property type="project" value="UniProtKB-UniRule"/>
</dbReference>
<dbReference type="InterPro" id="IPR041546">
    <property type="entry name" value="ClpA/ClpB_AAA_lid"/>
</dbReference>
<dbReference type="GO" id="GO:0006508">
    <property type="term" value="P:proteolysis"/>
    <property type="evidence" value="ECO:0007669"/>
    <property type="project" value="UniProtKB-KW"/>
</dbReference>
<dbReference type="Proteomes" id="UP000243205">
    <property type="component" value="Unassembled WGS sequence"/>
</dbReference>
<dbReference type="Pfam" id="PF00004">
    <property type="entry name" value="AAA"/>
    <property type="match status" value="1"/>
</dbReference>
<evidence type="ECO:0000256" key="7">
    <source>
        <dbReference type="ARBA" id="ARBA00023186"/>
    </source>
</evidence>
<comment type="subcellular location">
    <subcellularLocation>
        <location evidence="11">Cytoplasm</location>
    </subcellularLocation>
</comment>
<dbReference type="InterPro" id="IPR027417">
    <property type="entry name" value="P-loop_NTPase"/>
</dbReference>
<dbReference type="STRING" id="57664.SAMN05661003_11322"/>
<comment type="similarity">
    <text evidence="1 10">Belongs to the ClpA/ClpB family.</text>
</comment>
<dbReference type="GO" id="GO:0005737">
    <property type="term" value="C:cytoplasm"/>
    <property type="evidence" value="ECO:0007669"/>
    <property type="project" value="UniProtKB-SubCell"/>
</dbReference>
<dbReference type="GO" id="GO:0005524">
    <property type="term" value="F:ATP binding"/>
    <property type="evidence" value="ECO:0007669"/>
    <property type="project" value="UniProtKB-UniRule"/>
</dbReference>
<organism evidence="13 14">
    <name type="scientific">Desulfuromonas thiophila</name>
    <dbReference type="NCBI Taxonomy" id="57664"/>
    <lineage>
        <taxon>Bacteria</taxon>
        <taxon>Pseudomonadati</taxon>
        <taxon>Thermodesulfobacteriota</taxon>
        <taxon>Desulfuromonadia</taxon>
        <taxon>Desulfuromonadales</taxon>
        <taxon>Desulfuromonadaceae</taxon>
        <taxon>Desulfuromonas</taxon>
    </lineage>
</organism>
<keyword evidence="11" id="KW-0346">Stress response</keyword>
<dbReference type="PANTHER" id="PTHR11638:SF18">
    <property type="entry name" value="HEAT SHOCK PROTEIN 104"/>
    <property type="match status" value="1"/>
</dbReference>
<dbReference type="InterPro" id="IPR017730">
    <property type="entry name" value="Chaperonin_ClpB"/>
</dbReference>
<feature type="coiled-coil region" evidence="11">
    <location>
        <begin position="3"/>
        <end position="30"/>
    </location>
</feature>
<keyword evidence="6 11" id="KW-0175">Coiled coil</keyword>
<feature type="coiled-coil region" evidence="11">
    <location>
        <begin position="470"/>
        <end position="524"/>
    </location>
</feature>
<keyword evidence="5 10" id="KW-0067">ATP-binding</keyword>
<dbReference type="InterPro" id="IPR004176">
    <property type="entry name" value="Clp_R_N"/>
</dbReference>
<dbReference type="SMART" id="SM01086">
    <property type="entry name" value="ClpB_D2-small"/>
    <property type="match status" value="1"/>
</dbReference>
<dbReference type="InterPro" id="IPR018368">
    <property type="entry name" value="ClpA/B_CS1"/>
</dbReference>
<evidence type="ECO:0000313" key="13">
    <source>
        <dbReference type="EMBL" id="SDE49353.1"/>
    </source>
</evidence>
<feature type="coiled-coil region" evidence="11">
    <location>
        <begin position="417"/>
        <end position="444"/>
    </location>
</feature>
<name>A0A1G7DCV8_9BACT</name>
<dbReference type="InterPro" id="IPR001270">
    <property type="entry name" value="ClpA/B"/>
</dbReference>
<dbReference type="Gene3D" id="1.10.1780.10">
    <property type="entry name" value="Clp, N-terminal domain"/>
    <property type="match status" value="1"/>
</dbReference>
<comment type="subunit">
    <text evidence="11">Homohexamer; The oligomerization is ATP-dependent.</text>
</comment>
<dbReference type="Pfam" id="PF10431">
    <property type="entry name" value="ClpB_D2-small"/>
    <property type="match status" value="1"/>
</dbReference>
<dbReference type="InterPro" id="IPR003593">
    <property type="entry name" value="AAA+_ATPase"/>
</dbReference>
<keyword evidence="3 9" id="KW-0677">Repeat</keyword>
<evidence type="ECO:0000256" key="6">
    <source>
        <dbReference type="ARBA" id="ARBA00023054"/>
    </source>
</evidence>
<keyword evidence="14" id="KW-1185">Reference proteome</keyword>
<evidence type="ECO:0000313" key="14">
    <source>
        <dbReference type="Proteomes" id="UP000243205"/>
    </source>
</evidence>
<keyword evidence="11" id="KW-0963">Cytoplasm</keyword>
<dbReference type="FunFam" id="3.40.50.300:FF:000010">
    <property type="entry name" value="Chaperone clpB 1, putative"/>
    <property type="match status" value="1"/>
</dbReference>
<dbReference type="NCBIfam" id="TIGR03346">
    <property type="entry name" value="chaperone_ClpB"/>
    <property type="match status" value="1"/>
</dbReference>
<proteinExistence type="inferred from homology"/>
<dbReference type="Gene3D" id="1.10.8.60">
    <property type="match status" value="1"/>
</dbReference>
<evidence type="ECO:0000256" key="2">
    <source>
        <dbReference type="ARBA" id="ARBA00017574"/>
    </source>
</evidence>
<dbReference type="CDD" id="cd00009">
    <property type="entry name" value="AAA"/>
    <property type="match status" value="1"/>
</dbReference>
<feature type="coiled-coil region" evidence="11">
    <location>
        <begin position="87"/>
        <end position="114"/>
    </location>
</feature>
<dbReference type="InterPro" id="IPR019489">
    <property type="entry name" value="Clp_ATPase_C"/>
</dbReference>
<dbReference type="PROSITE" id="PS00871">
    <property type="entry name" value="CLPAB_2"/>
    <property type="match status" value="1"/>
</dbReference>
<evidence type="ECO:0000256" key="1">
    <source>
        <dbReference type="ARBA" id="ARBA00008675"/>
    </source>
</evidence>
<accession>A0A1G7DCV8</accession>
<dbReference type="OrthoDB" id="9803641at2"/>
<dbReference type="EMBL" id="FNAQ01000013">
    <property type="protein sequence ID" value="SDE49353.1"/>
    <property type="molecule type" value="Genomic_DNA"/>
</dbReference>
<feature type="domain" description="Clp R" evidence="12">
    <location>
        <begin position="3"/>
        <end position="151"/>
    </location>
</feature>
<reference evidence="14" key="1">
    <citation type="submission" date="2016-10" db="EMBL/GenBank/DDBJ databases">
        <authorList>
            <person name="Varghese N."/>
            <person name="Submissions S."/>
        </authorList>
    </citation>
    <scope>NUCLEOTIDE SEQUENCE [LARGE SCALE GENOMIC DNA]</scope>
    <source>
        <strain evidence="14">DSM 8987</strain>
    </source>
</reference>
<dbReference type="Gene3D" id="3.40.50.300">
    <property type="entry name" value="P-loop containing nucleotide triphosphate hydrolases"/>
    <property type="match status" value="3"/>
</dbReference>
<dbReference type="GO" id="GO:0016887">
    <property type="term" value="F:ATP hydrolysis activity"/>
    <property type="evidence" value="ECO:0007669"/>
    <property type="project" value="InterPro"/>
</dbReference>
<dbReference type="RefSeq" id="WP_092079393.1">
    <property type="nucleotide sequence ID" value="NZ_FNAQ01000013.1"/>
</dbReference>
<dbReference type="PROSITE" id="PS00870">
    <property type="entry name" value="CLPAB_1"/>
    <property type="match status" value="1"/>
</dbReference>
<dbReference type="Pfam" id="PF17871">
    <property type="entry name" value="AAA_lid_9"/>
    <property type="match status" value="1"/>
</dbReference>
<dbReference type="PROSITE" id="PS51903">
    <property type="entry name" value="CLP_R"/>
    <property type="match status" value="1"/>
</dbReference>
<dbReference type="SMART" id="SM00382">
    <property type="entry name" value="AAA"/>
    <property type="match status" value="2"/>
</dbReference>
<dbReference type="FunFam" id="3.40.50.300:FF:000025">
    <property type="entry name" value="ATP-dependent Clp protease subunit"/>
    <property type="match status" value="1"/>
</dbReference>
<evidence type="ECO:0000256" key="3">
    <source>
        <dbReference type="ARBA" id="ARBA00022737"/>
    </source>
</evidence>
<comment type="subunit">
    <text evidence="8">Homohexamer. The oligomerization is ATP-dependent.</text>
</comment>
<keyword evidence="13" id="KW-0645">Protease</keyword>
<dbReference type="GO" id="GO:0008233">
    <property type="term" value="F:peptidase activity"/>
    <property type="evidence" value="ECO:0007669"/>
    <property type="project" value="UniProtKB-KW"/>
</dbReference>
<dbReference type="InterPro" id="IPR028299">
    <property type="entry name" value="ClpA/B_CS2"/>
</dbReference>
<dbReference type="Pfam" id="PF02861">
    <property type="entry name" value="Clp_N"/>
    <property type="match status" value="1"/>
</dbReference>
<dbReference type="SUPFAM" id="SSF81923">
    <property type="entry name" value="Double Clp-N motif"/>
    <property type="match status" value="1"/>
</dbReference>
<dbReference type="AlphaFoldDB" id="A0A1G7DCV8"/>
<dbReference type="InterPro" id="IPR036628">
    <property type="entry name" value="Clp_N_dom_sf"/>
</dbReference>
<evidence type="ECO:0000256" key="8">
    <source>
        <dbReference type="ARBA" id="ARBA00026057"/>
    </source>
</evidence>
<evidence type="ECO:0000256" key="9">
    <source>
        <dbReference type="PROSITE-ProRule" id="PRU01251"/>
    </source>
</evidence>
<comment type="function">
    <text evidence="11">Part of a stress-induced multi-chaperone system, it is involved in the recovery of the cell from heat-induced damage, in cooperation with DnaK, DnaJ and GrpE.</text>
</comment>
<evidence type="ECO:0000259" key="12">
    <source>
        <dbReference type="PROSITE" id="PS51903"/>
    </source>
</evidence>
<dbReference type="Pfam" id="PF07724">
    <property type="entry name" value="AAA_2"/>
    <property type="match status" value="1"/>
</dbReference>
<evidence type="ECO:0000256" key="4">
    <source>
        <dbReference type="ARBA" id="ARBA00022741"/>
    </source>
</evidence>
<keyword evidence="4 10" id="KW-0547">Nucleotide-binding</keyword>
<dbReference type="CDD" id="cd19499">
    <property type="entry name" value="RecA-like_ClpB_Hsp104-like"/>
    <property type="match status" value="1"/>
</dbReference>
<dbReference type="FunFam" id="3.40.50.300:FF:000120">
    <property type="entry name" value="ATP-dependent chaperone ClpB"/>
    <property type="match status" value="1"/>
</dbReference>
<evidence type="ECO:0000256" key="5">
    <source>
        <dbReference type="ARBA" id="ARBA00022840"/>
    </source>
</evidence>